<dbReference type="AlphaFoldDB" id="A0AAV3XFS4"/>
<dbReference type="Proteomes" id="UP001050975">
    <property type="component" value="Unassembled WGS sequence"/>
</dbReference>
<dbReference type="PANTHER" id="PTHR10827">
    <property type="entry name" value="RETICULOCALBIN"/>
    <property type="match status" value="1"/>
</dbReference>
<accession>A0AAV3XFS4</accession>
<reference evidence="2" key="1">
    <citation type="submission" date="2019-10" db="EMBL/GenBank/DDBJ databases">
        <title>Draft genome sequece of Microseira wollei NIES-4236.</title>
        <authorList>
            <person name="Yamaguchi H."/>
            <person name="Suzuki S."/>
            <person name="Kawachi M."/>
        </authorList>
    </citation>
    <scope>NUCLEOTIDE SEQUENCE</scope>
    <source>
        <strain evidence="2">NIES-4236</strain>
    </source>
</reference>
<keyword evidence="3" id="KW-1185">Reference proteome</keyword>
<dbReference type="InterPro" id="IPR002048">
    <property type="entry name" value="EF_hand_dom"/>
</dbReference>
<comment type="caution">
    <text evidence="2">The sequence shown here is derived from an EMBL/GenBank/DDBJ whole genome shotgun (WGS) entry which is preliminary data.</text>
</comment>
<dbReference type="RefSeq" id="WP_226587752.1">
    <property type="nucleotide sequence ID" value="NZ_BLAY01000122.1"/>
</dbReference>
<dbReference type="GO" id="GO:0005509">
    <property type="term" value="F:calcium ion binding"/>
    <property type="evidence" value="ECO:0007669"/>
    <property type="project" value="InterPro"/>
</dbReference>
<evidence type="ECO:0000259" key="1">
    <source>
        <dbReference type="PROSITE" id="PS50222"/>
    </source>
</evidence>
<dbReference type="InterPro" id="IPR011992">
    <property type="entry name" value="EF-hand-dom_pair"/>
</dbReference>
<evidence type="ECO:0000313" key="3">
    <source>
        <dbReference type="Proteomes" id="UP001050975"/>
    </source>
</evidence>
<feature type="domain" description="EF-hand" evidence="1">
    <location>
        <begin position="74"/>
        <end position="109"/>
    </location>
</feature>
<protein>
    <submittedName>
        <fullName evidence="2">Calcium-binding EF-hand-containing protein</fullName>
    </submittedName>
</protein>
<evidence type="ECO:0000313" key="2">
    <source>
        <dbReference type="EMBL" id="GET41438.1"/>
    </source>
</evidence>
<dbReference type="SUPFAM" id="SSF47473">
    <property type="entry name" value="EF-hand"/>
    <property type="match status" value="1"/>
</dbReference>
<dbReference type="PROSITE" id="PS50222">
    <property type="entry name" value="EF_HAND_2"/>
    <property type="match status" value="1"/>
</dbReference>
<dbReference type="EMBL" id="BLAY01000122">
    <property type="protein sequence ID" value="GET41438.1"/>
    <property type="molecule type" value="Genomic_DNA"/>
</dbReference>
<dbReference type="PANTHER" id="PTHR10827:SF85">
    <property type="entry name" value="CALCIUM-BINDING PROTEIN"/>
    <property type="match status" value="1"/>
</dbReference>
<name>A0AAV3XFS4_9CYAN</name>
<gene>
    <name evidence="2" type="ORF">MiSe_62500</name>
</gene>
<dbReference type="InterPro" id="IPR018247">
    <property type="entry name" value="EF_Hand_1_Ca_BS"/>
</dbReference>
<dbReference type="Pfam" id="PF13202">
    <property type="entry name" value="EF-hand_5"/>
    <property type="match status" value="3"/>
</dbReference>
<dbReference type="CDD" id="cd00051">
    <property type="entry name" value="EFh"/>
    <property type="match status" value="1"/>
</dbReference>
<dbReference type="Gene3D" id="1.10.238.10">
    <property type="entry name" value="EF-hand"/>
    <property type="match status" value="1"/>
</dbReference>
<sequence length="123" mass="14201">MEDWQHLQKDADKDNDGKVQLQEWLEHGDRRIHDQSMYQTVVDLANQVFDLLDLDSNGVITVKEYKTILSSWRVSEDLAEETFPKLDLNGDGHISKEEVVELVRQFHASDDPQAPGNLFFGPY</sequence>
<organism evidence="2 3">
    <name type="scientific">Microseira wollei NIES-4236</name>
    <dbReference type="NCBI Taxonomy" id="2530354"/>
    <lineage>
        <taxon>Bacteria</taxon>
        <taxon>Bacillati</taxon>
        <taxon>Cyanobacteriota</taxon>
        <taxon>Cyanophyceae</taxon>
        <taxon>Oscillatoriophycideae</taxon>
        <taxon>Aerosakkonematales</taxon>
        <taxon>Aerosakkonemataceae</taxon>
        <taxon>Microseira</taxon>
    </lineage>
</organism>
<proteinExistence type="predicted"/>
<dbReference type="SMART" id="SM00054">
    <property type="entry name" value="EFh"/>
    <property type="match status" value="3"/>
</dbReference>
<dbReference type="PROSITE" id="PS00018">
    <property type="entry name" value="EF_HAND_1"/>
    <property type="match status" value="2"/>
</dbReference>